<proteinExistence type="predicted"/>
<comment type="caution">
    <text evidence="2">The sequence shown here is derived from an EMBL/GenBank/DDBJ whole genome shotgun (WGS) entry which is preliminary data.</text>
</comment>
<sequence>MNVLIVMVIINMLINASNFMVVLSGIPKERKLLPTCLYNNRYTYMSRRELVVVGIEKDCTI</sequence>
<evidence type="ECO:0000313" key="3">
    <source>
        <dbReference type="Proteomes" id="UP000657918"/>
    </source>
</evidence>
<evidence type="ECO:0000256" key="1">
    <source>
        <dbReference type="SAM" id="Phobius"/>
    </source>
</evidence>
<protein>
    <submittedName>
        <fullName evidence="2">Uncharacterized protein</fullName>
    </submittedName>
</protein>
<accession>A0A835JN64</accession>
<dbReference type="Proteomes" id="UP000657918">
    <property type="component" value="Unassembled WGS sequence"/>
</dbReference>
<keyword evidence="1" id="KW-0812">Transmembrane</keyword>
<reference evidence="2 3" key="1">
    <citation type="submission" date="2020-10" db="EMBL/GenBank/DDBJ databases">
        <title>Plant Genome Project.</title>
        <authorList>
            <person name="Zhang R.-G."/>
        </authorList>
    </citation>
    <scope>NUCLEOTIDE SEQUENCE [LARGE SCALE GENOMIC DNA]</scope>
    <source>
        <strain evidence="2">FAFU-HL-1</strain>
        <tissue evidence="2">Leaf</tissue>
    </source>
</reference>
<keyword evidence="1" id="KW-0472">Membrane</keyword>
<feature type="transmembrane region" description="Helical" evidence="1">
    <location>
        <begin position="6"/>
        <end position="26"/>
    </location>
</feature>
<name>A0A835JN64_9ROSI</name>
<dbReference type="AlphaFoldDB" id="A0A835JN64"/>
<keyword evidence="3" id="KW-1185">Reference proteome</keyword>
<dbReference type="EMBL" id="JADGMS010000012">
    <property type="protein sequence ID" value="KAF9671504.1"/>
    <property type="molecule type" value="Genomic_DNA"/>
</dbReference>
<organism evidence="2 3">
    <name type="scientific">Salix dunnii</name>
    <dbReference type="NCBI Taxonomy" id="1413687"/>
    <lineage>
        <taxon>Eukaryota</taxon>
        <taxon>Viridiplantae</taxon>
        <taxon>Streptophyta</taxon>
        <taxon>Embryophyta</taxon>
        <taxon>Tracheophyta</taxon>
        <taxon>Spermatophyta</taxon>
        <taxon>Magnoliopsida</taxon>
        <taxon>eudicotyledons</taxon>
        <taxon>Gunneridae</taxon>
        <taxon>Pentapetalae</taxon>
        <taxon>rosids</taxon>
        <taxon>fabids</taxon>
        <taxon>Malpighiales</taxon>
        <taxon>Salicaceae</taxon>
        <taxon>Saliceae</taxon>
        <taxon>Salix</taxon>
    </lineage>
</organism>
<evidence type="ECO:0000313" key="2">
    <source>
        <dbReference type="EMBL" id="KAF9671504.1"/>
    </source>
</evidence>
<keyword evidence="1" id="KW-1133">Transmembrane helix</keyword>
<gene>
    <name evidence="2" type="ORF">SADUNF_Sadunf12G0054500</name>
</gene>